<keyword evidence="7 9" id="KW-0472">Membrane</keyword>
<feature type="compositionally biased region" description="Polar residues" evidence="8">
    <location>
        <begin position="281"/>
        <end position="290"/>
    </location>
</feature>
<comment type="caution">
    <text evidence="11">The sequence shown here is derived from an EMBL/GenBank/DDBJ whole genome shotgun (WGS) entry which is preliminary data.</text>
</comment>
<dbReference type="SUPFAM" id="SSF103473">
    <property type="entry name" value="MFS general substrate transporter"/>
    <property type="match status" value="1"/>
</dbReference>
<dbReference type="InterPro" id="IPR011701">
    <property type="entry name" value="MFS"/>
</dbReference>
<dbReference type="PANTHER" id="PTHR43271:SF1">
    <property type="entry name" value="INNER MEMBRANE TRANSPORT PROTEIN YNFM"/>
    <property type="match status" value="1"/>
</dbReference>
<dbReference type="EMBL" id="JAFFJS010000006">
    <property type="protein sequence ID" value="MBM9433996.1"/>
    <property type="molecule type" value="Genomic_DNA"/>
</dbReference>
<evidence type="ECO:0000256" key="8">
    <source>
        <dbReference type="SAM" id="MobiDB-lite"/>
    </source>
</evidence>
<dbReference type="PROSITE" id="PS50850">
    <property type="entry name" value="MFS"/>
    <property type="match status" value="1"/>
</dbReference>
<dbReference type="InterPro" id="IPR036259">
    <property type="entry name" value="MFS_trans_sf"/>
</dbReference>
<feature type="compositionally biased region" description="Low complexity" evidence="8">
    <location>
        <begin position="265"/>
        <end position="274"/>
    </location>
</feature>
<keyword evidence="3" id="KW-0813">Transport</keyword>
<comment type="subcellular location">
    <subcellularLocation>
        <location evidence="1">Cell membrane</location>
        <topology evidence="1">Multi-pass membrane protein</topology>
    </subcellularLocation>
</comment>
<sequence length="304" mass="31677">METRTDQASAAGLHKGEPSYRRAVTALSALGLSSFNAIYCTQALLPALSEHFDASPTLSAWTVSAATGALALAILPVAILSERFGRGRVMVTSAIVAVLIGVLLPFAPSLDWLIAGRAVQGLAAAGVPATAVAWLADEINGLDLPRAMGQYIAGNTVGGLLSRLLPSGVLEFAEWRWALASNVLLAAAAVILALAFLPSQQMFTPKRLRFGSEVRAIWSHMTNPLLLSLFMIGFLLTGAFVSLYNYLGYRLQGTFDFSPGLAGPSSRSTSSARSVPAGQGQPRSGTGAQRSCSSGSPSSPSLTP</sequence>
<keyword evidence="4" id="KW-1003">Cell membrane</keyword>
<dbReference type="Pfam" id="PF07690">
    <property type="entry name" value="MFS_1"/>
    <property type="match status" value="1"/>
</dbReference>
<reference evidence="12" key="1">
    <citation type="submission" date="2021-02" db="EMBL/GenBank/DDBJ databases">
        <title>Leucobacter sp. CX169.</title>
        <authorList>
            <person name="Cheng Y."/>
        </authorList>
    </citation>
    <scope>NUCLEOTIDE SEQUENCE [LARGE SCALE GENOMIC DNA]</scope>
    <source>
        <strain evidence="12">JY899</strain>
    </source>
</reference>
<evidence type="ECO:0000313" key="12">
    <source>
        <dbReference type="Proteomes" id="UP000705983"/>
    </source>
</evidence>
<accession>A0ABS2TH81</accession>
<feature type="compositionally biased region" description="Low complexity" evidence="8">
    <location>
        <begin position="291"/>
        <end position="304"/>
    </location>
</feature>
<feature type="transmembrane region" description="Helical" evidence="9">
    <location>
        <begin position="89"/>
        <end position="108"/>
    </location>
</feature>
<evidence type="ECO:0000256" key="3">
    <source>
        <dbReference type="ARBA" id="ARBA00022448"/>
    </source>
</evidence>
<feature type="domain" description="Major facilitator superfamily (MFS) profile" evidence="10">
    <location>
        <begin position="22"/>
        <end position="304"/>
    </location>
</feature>
<evidence type="ECO:0000256" key="6">
    <source>
        <dbReference type="ARBA" id="ARBA00022989"/>
    </source>
</evidence>
<evidence type="ECO:0000256" key="9">
    <source>
        <dbReference type="SAM" id="Phobius"/>
    </source>
</evidence>
<evidence type="ECO:0000256" key="5">
    <source>
        <dbReference type="ARBA" id="ARBA00022692"/>
    </source>
</evidence>
<keyword evidence="5 9" id="KW-0812">Transmembrane</keyword>
<evidence type="ECO:0000259" key="10">
    <source>
        <dbReference type="PROSITE" id="PS50850"/>
    </source>
</evidence>
<gene>
    <name evidence="11" type="ORF">JVW63_09850</name>
</gene>
<feature type="transmembrane region" description="Helical" evidence="9">
    <location>
        <begin position="23"/>
        <end position="48"/>
    </location>
</feature>
<protein>
    <submittedName>
        <fullName evidence="11">MFS transporter</fullName>
    </submittedName>
</protein>
<proteinExistence type="inferred from homology"/>
<name>A0ABS2TH81_9ACTO</name>
<feature type="transmembrane region" description="Helical" evidence="9">
    <location>
        <begin position="60"/>
        <end position="80"/>
    </location>
</feature>
<dbReference type="InterPro" id="IPR020846">
    <property type="entry name" value="MFS_dom"/>
</dbReference>
<keyword evidence="12" id="KW-1185">Reference proteome</keyword>
<comment type="similarity">
    <text evidence="2">Belongs to the major facilitator superfamily.</text>
</comment>
<dbReference type="PANTHER" id="PTHR43271">
    <property type="entry name" value="BLL2771 PROTEIN"/>
    <property type="match status" value="1"/>
</dbReference>
<evidence type="ECO:0000256" key="4">
    <source>
        <dbReference type="ARBA" id="ARBA00022475"/>
    </source>
</evidence>
<keyword evidence="6 9" id="KW-1133">Transmembrane helix</keyword>
<evidence type="ECO:0000256" key="1">
    <source>
        <dbReference type="ARBA" id="ARBA00004651"/>
    </source>
</evidence>
<feature type="transmembrane region" description="Helical" evidence="9">
    <location>
        <begin position="177"/>
        <end position="197"/>
    </location>
</feature>
<dbReference type="Gene3D" id="1.20.1250.20">
    <property type="entry name" value="MFS general substrate transporter like domains"/>
    <property type="match status" value="1"/>
</dbReference>
<feature type="region of interest" description="Disordered" evidence="8">
    <location>
        <begin position="262"/>
        <end position="304"/>
    </location>
</feature>
<evidence type="ECO:0000313" key="11">
    <source>
        <dbReference type="EMBL" id="MBM9433996.1"/>
    </source>
</evidence>
<organism evidence="11 12">
    <name type="scientific">Flaviflexus equikiangi</name>
    <dbReference type="NCBI Taxonomy" id="2758573"/>
    <lineage>
        <taxon>Bacteria</taxon>
        <taxon>Bacillati</taxon>
        <taxon>Actinomycetota</taxon>
        <taxon>Actinomycetes</taxon>
        <taxon>Actinomycetales</taxon>
        <taxon>Actinomycetaceae</taxon>
        <taxon>Flaviflexus</taxon>
    </lineage>
</organism>
<evidence type="ECO:0000256" key="2">
    <source>
        <dbReference type="ARBA" id="ARBA00008335"/>
    </source>
</evidence>
<evidence type="ECO:0000256" key="7">
    <source>
        <dbReference type="ARBA" id="ARBA00023136"/>
    </source>
</evidence>
<feature type="transmembrane region" description="Helical" evidence="9">
    <location>
        <begin position="225"/>
        <end position="247"/>
    </location>
</feature>
<dbReference type="Proteomes" id="UP000705983">
    <property type="component" value="Unassembled WGS sequence"/>
</dbReference>